<dbReference type="SMART" id="SM00066">
    <property type="entry name" value="GAL4"/>
    <property type="match status" value="1"/>
</dbReference>
<feature type="compositionally biased region" description="Polar residues" evidence="7">
    <location>
        <begin position="14"/>
        <end position="42"/>
    </location>
</feature>
<keyword evidence="3" id="KW-0805">Transcription regulation</keyword>
<dbReference type="CDD" id="cd00067">
    <property type="entry name" value="GAL4"/>
    <property type="match status" value="1"/>
</dbReference>
<keyword evidence="4" id="KW-0238">DNA-binding</keyword>
<dbReference type="EMBL" id="JAEUBG010000295">
    <property type="protein sequence ID" value="KAH3688550.1"/>
    <property type="molecule type" value="Genomic_DNA"/>
</dbReference>
<dbReference type="Gene3D" id="4.10.240.10">
    <property type="entry name" value="Zn(2)-C6 fungal-type DNA-binding domain"/>
    <property type="match status" value="1"/>
</dbReference>
<dbReference type="PANTHER" id="PTHR31668:SF26">
    <property type="entry name" value="GLUCOSE TRANSPORT TRANSCRIPTION REGULATOR RGT1-RELATED"/>
    <property type="match status" value="1"/>
</dbReference>
<evidence type="ECO:0000313" key="10">
    <source>
        <dbReference type="Proteomes" id="UP000774326"/>
    </source>
</evidence>
<evidence type="ECO:0000256" key="3">
    <source>
        <dbReference type="ARBA" id="ARBA00023015"/>
    </source>
</evidence>
<comment type="caution">
    <text evidence="9">The sequence shown here is derived from an EMBL/GenBank/DDBJ whole genome shotgun (WGS) entry which is preliminary data.</text>
</comment>
<dbReference type="Pfam" id="PF00172">
    <property type="entry name" value="Zn_clus"/>
    <property type="match status" value="1"/>
</dbReference>
<dbReference type="Proteomes" id="UP000774326">
    <property type="component" value="Unassembled WGS sequence"/>
</dbReference>
<feature type="compositionally biased region" description="Low complexity" evidence="7">
    <location>
        <begin position="190"/>
        <end position="211"/>
    </location>
</feature>
<dbReference type="SUPFAM" id="SSF81995">
    <property type="entry name" value="beta-sandwich domain of Sec23/24"/>
    <property type="match status" value="1"/>
</dbReference>
<dbReference type="OrthoDB" id="5426978at2759"/>
<gene>
    <name evidence="9" type="ORF">WICPIJ_000471</name>
</gene>
<dbReference type="InterPro" id="IPR050797">
    <property type="entry name" value="Carb_Metab_Trans_Reg"/>
</dbReference>
<accession>A0A9P8TRW8</accession>
<evidence type="ECO:0000256" key="4">
    <source>
        <dbReference type="ARBA" id="ARBA00023125"/>
    </source>
</evidence>
<dbReference type="InterPro" id="IPR001138">
    <property type="entry name" value="Zn2Cys6_DnaBD"/>
</dbReference>
<evidence type="ECO:0000313" key="9">
    <source>
        <dbReference type="EMBL" id="KAH3688550.1"/>
    </source>
</evidence>
<dbReference type="GO" id="GO:0000981">
    <property type="term" value="F:DNA-binding transcription factor activity, RNA polymerase II-specific"/>
    <property type="evidence" value="ECO:0007669"/>
    <property type="project" value="InterPro"/>
</dbReference>
<keyword evidence="6" id="KW-0539">Nucleus</keyword>
<dbReference type="PANTHER" id="PTHR31668">
    <property type="entry name" value="GLUCOSE TRANSPORT TRANSCRIPTION REGULATOR RGT1-RELATED-RELATED"/>
    <property type="match status" value="1"/>
</dbReference>
<evidence type="ECO:0000256" key="1">
    <source>
        <dbReference type="ARBA" id="ARBA00022723"/>
    </source>
</evidence>
<evidence type="ECO:0000256" key="5">
    <source>
        <dbReference type="ARBA" id="ARBA00023163"/>
    </source>
</evidence>
<feature type="region of interest" description="Disordered" evidence="7">
    <location>
        <begin position="122"/>
        <end position="225"/>
    </location>
</feature>
<evidence type="ECO:0000256" key="7">
    <source>
        <dbReference type="SAM" id="MobiDB-lite"/>
    </source>
</evidence>
<keyword evidence="1" id="KW-0479">Metal-binding</keyword>
<sequence>MSNISHIISAVPTVHSSGPDNPANTAPSEGASVNNATSTNGLTHERDEPQPQPQPHLLNEPDTADEESQRKRSKASRACDECRRKKVKCDAMMTGNNTLEKPCTNCIKNGDQCLFERIQMKRGPTKGFGSSNRSRSNSRSSRHSSISSMQSLQSMQSGSTQIVLPPLTSLTVPIDNHPSAPASPRGLSNPQLQQLQQQQQQSQQQQQLQQQPQPPQAVDYTNAQQQQQSGLFWKVPSSFNRRGSNVSMDSNMSNDRYSVSSAGSGFNPQFRTKSYEASVISDSEEESSRMMMGVSLGAVNANVYNSASLPFDARGQAVLLDNYYKLVHPINPILIEREPLIELLNRLEPSDINQVLVNFLYHSLDLLLNNNQRANVPNTIMTINQLYWKVFQLYQTYQNILSNNLGSLYLYITTLLVLNVKLFNLRDFDSINLNFTNILVKKFRIFSKLFDNNINPKDTYAAKTAEYLKFSYLNICYLNALTSLIINSEKDGLNIVRFDFKEKTNDSNPTLPLFAKFLLNFNSFKQSIFKDFNYNKESIYSNYIGLIQSFLNDKMYSQLFEAPGDKSDSSIRANIDTNFFRLIRLNYELIYRIDQTLKAQPPTATGKPSKSEMISFIDQSQYQLYETINQQLSVLKYLVPLIINGDGSPMLQNKDQQSSLMNYSSLSILLLNKSIDLIKLQQIFLNVFKINSQLSFKISMNFNDLINLIQMIPNFNTPTTKFDSNSLQFFVNLNIPNTLTNLDLSLVQLIYQNYRDLLKDVYNELLEGDLKYGWGSK</sequence>
<keyword evidence="5" id="KW-0804">Transcription</keyword>
<keyword evidence="10" id="KW-1185">Reference proteome</keyword>
<dbReference type="AlphaFoldDB" id="A0A9P8TRW8"/>
<reference evidence="9" key="1">
    <citation type="journal article" date="2021" name="Open Biol.">
        <title>Shared evolutionary footprints suggest mitochondrial oxidative damage underlies multiple complex I losses in fungi.</title>
        <authorList>
            <person name="Schikora-Tamarit M.A."/>
            <person name="Marcet-Houben M."/>
            <person name="Nosek J."/>
            <person name="Gabaldon T."/>
        </authorList>
    </citation>
    <scope>NUCLEOTIDE SEQUENCE</scope>
    <source>
        <strain evidence="9">CBS2887</strain>
    </source>
</reference>
<dbReference type="GO" id="GO:0003677">
    <property type="term" value="F:DNA binding"/>
    <property type="evidence" value="ECO:0007669"/>
    <property type="project" value="UniProtKB-KW"/>
</dbReference>
<feature type="region of interest" description="Disordered" evidence="7">
    <location>
        <begin position="1"/>
        <end position="80"/>
    </location>
</feature>
<dbReference type="SUPFAM" id="SSF57701">
    <property type="entry name" value="Zn2/Cys6 DNA-binding domain"/>
    <property type="match status" value="1"/>
</dbReference>
<evidence type="ECO:0000256" key="6">
    <source>
        <dbReference type="ARBA" id="ARBA00023242"/>
    </source>
</evidence>
<keyword evidence="2" id="KW-0862">Zinc</keyword>
<organism evidence="9 10">
    <name type="scientific">Wickerhamomyces pijperi</name>
    <name type="common">Yeast</name>
    <name type="synonym">Pichia pijperi</name>
    <dbReference type="NCBI Taxonomy" id="599730"/>
    <lineage>
        <taxon>Eukaryota</taxon>
        <taxon>Fungi</taxon>
        <taxon>Dikarya</taxon>
        <taxon>Ascomycota</taxon>
        <taxon>Saccharomycotina</taxon>
        <taxon>Saccharomycetes</taxon>
        <taxon>Phaffomycetales</taxon>
        <taxon>Wickerhamomycetaceae</taxon>
        <taxon>Wickerhamomyces</taxon>
    </lineage>
</organism>
<feature type="domain" description="Zn(2)-C6 fungal-type" evidence="8">
    <location>
        <begin position="78"/>
        <end position="115"/>
    </location>
</feature>
<protein>
    <recommendedName>
        <fullName evidence="8">Zn(2)-C6 fungal-type domain-containing protein</fullName>
    </recommendedName>
</protein>
<evidence type="ECO:0000259" key="8">
    <source>
        <dbReference type="PROSITE" id="PS50048"/>
    </source>
</evidence>
<proteinExistence type="predicted"/>
<dbReference type="PROSITE" id="PS50048">
    <property type="entry name" value="ZN2_CY6_FUNGAL_2"/>
    <property type="match status" value="1"/>
</dbReference>
<feature type="compositionally biased region" description="Low complexity" evidence="7">
    <location>
        <begin position="130"/>
        <end position="161"/>
    </location>
</feature>
<reference evidence="9" key="2">
    <citation type="submission" date="2021-01" db="EMBL/GenBank/DDBJ databases">
        <authorList>
            <person name="Schikora-Tamarit M.A."/>
        </authorList>
    </citation>
    <scope>NUCLEOTIDE SEQUENCE</scope>
    <source>
        <strain evidence="9">CBS2887</strain>
    </source>
</reference>
<name>A0A9P8TRW8_WICPI</name>
<evidence type="ECO:0000256" key="2">
    <source>
        <dbReference type="ARBA" id="ARBA00022833"/>
    </source>
</evidence>
<dbReference type="InterPro" id="IPR036864">
    <property type="entry name" value="Zn2-C6_fun-type_DNA-bd_sf"/>
</dbReference>
<dbReference type="GO" id="GO:0008270">
    <property type="term" value="F:zinc ion binding"/>
    <property type="evidence" value="ECO:0007669"/>
    <property type="project" value="InterPro"/>
</dbReference>